<sequence length="488" mass="51595">MLTSEPLSRRRWLLWVSLLSLLVGALLAWHSQAQESQRTALVMTIDGAIGPATSDYFQRGLRQASEEGAELVVVQLDTPGGLDASMRDMIRAMLTADVPVAMYVSPSGARAASAGTYLTYASHVAAMAPATHLGSATPVQMGGGGLPGIGGDDADDDVNGSQDDEAANGNDDAADGNGEAAEEPGPRRGETAMERKVLEDAVSYIRGLAERHGRNADWAEEAVREAVNLTAPEALELNVIDVVASDIDDLLAQIDGREVVMERGERTLETANLAIERFDPDWRTQLLSVITNPNVAYFLMIIGFYGLIFELSSPGSLVPGTIGIISLLLALFAFQVLPINYAGLALILAGLALIVGEALMPSFGVLGIGGIVAFVIGSVILMDADNLQVSLPLIGGVALVAAVFMLWTMTRFMGLRKTRVRTGQEELIGARAVALEDFEGAGRVRLHGESWKAYSPTPVSQGQTLTVTALDGLTVEVAPKDESVADSP</sequence>
<feature type="compositionally biased region" description="Acidic residues" evidence="5">
    <location>
        <begin position="152"/>
        <end position="166"/>
    </location>
</feature>
<keyword evidence="10" id="KW-0378">Hydrolase</keyword>
<dbReference type="SUPFAM" id="SSF141322">
    <property type="entry name" value="NfeD domain-like"/>
    <property type="match status" value="1"/>
</dbReference>
<feature type="domain" description="NfeD integral membrane" evidence="8">
    <location>
        <begin position="294"/>
        <end position="410"/>
    </location>
</feature>
<evidence type="ECO:0000256" key="5">
    <source>
        <dbReference type="SAM" id="MobiDB-lite"/>
    </source>
</evidence>
<dbReference type="InterPro" id="IPR002810">
    <property type="entry name" value="NfeD-like_C"/>
</dbReference>
<dbReference type="InterPro" id="IPR029045">
    <property type="entry name" value="ClpP/crotonase-like_dom_sf"/>
</dbReference>
<dbReference type="GO" id="GO:0008233">
    <property type="term" value="F:peptidase activity"/>
    <property type="evidence" value="ECO:0007669"/>
    <property type="project" value="UniProtKB-KW"/>
</dbReference>
<proteinExistence type="predicted"/>
<evidence type="ECO:0000256" key="2">
    <source>
        <dbReference type="ARBA" id="ARBA00022692"/>
    </source>
</evidence>
<feature type="transmembrane region" description="Helical" evidence="6">
    <location>
        <begin position="339"/>
        <end position="356"/>
    </location>
</feature>
<feature type="compositionally biased region" description="Basic and acidic residues" evidence="5">
    <location>
        <begin position="184"/>
        <end position="194"/>
    </location>
</feature>
<dbReference type="InterPro" id="IPR012340">
    <property type="entry name" value="NA-bd_OB-fold"/>
</dbReference>
<dbReference type="Gene3D" id="3.90.226.10">
    <property type="entry name" value="2-enoyl-CoA Hydratase, Chain A, domain 1"/>
    <property type="match status" value="1"/>
</dbReference>
<accession>A0A1G9JKL7</accession>
<evidence type="ECO:0000256" key="4">
    <source>
        <dbReference type="ARBA" id="ARBA00023136"/>
    </source>
</evidence>
<dbReference type="CDD" id="cd07020">
    <property type="entry name" value="Clp_protease_NfeD_1"/>
    <property type="match status" value="1"/>
</dbReference>
<feature type="domain" description="NfeD-like C-terminal" evidence="7">
    <location>
        <begin position="425"/>
        <end position="479"/>
    </location>
</feature>
<evidence type="ECO:0000259" key="7">
    <source>
        <dbReference type="Pfam" id="PF01957"/>
    </source>
</evidence>
<feature type="compositionally biased region" description="Low complexity" evidence="5">
    <location>
        <begin position="167"/>
        <end position="179"/>
    </location>
</feature>
<feature type="region of interest" description="Disordered" evidence="5">
    <location>
        <begin position="138"/>
        <end position="194"/>
    </location>
</feature>
<dbReference type="InterPro" id="IPR056738">
    <property type="entry name" value="NfeD1b_N"/>
</dbReference>
<dbReference type="Pfam" id="PF24961">
    <property type="entry name" value="NfeD_membrane"/>
    <property type="match status" value="1"/>
</dbReference>
<dbReference type="STRING" id="48727.SAMN05192555_10466"/>
<keyword evidence="3 6" id="KW-1133">Transmembrane helix</keyword>
<evidence type="ECO:0000256" key="1">
    <source>
        <dbReference type="ARBA" id="ARBA00004141"/>
    </source>
</evidence>
<dbReference type="EMBL" id="FNGH01000004">
    <property type="protein sequence ID" value="SDL37812.1"/>
    <property type="molecule type" value="Genomic_DNA"/>
</dbReference>
<dbReference type="SUPFAM" id="SSF52096">
    <property type="entry name" value="ClpP/crotonase"/>
    <property type="match status" value="1"/>
</dbReference>
<evidence type="ECO:0000256" key="6">
    <source>
        <dbReference type="SAM" id="Phobius"/>
    </source>
</evidence>
<feature type="compositionally biased region" description="Gly residues" evidence="5">
    <location>
        <begin position="141"/>
        <end position="151"/>
    </location>
</feature>
<evidence type="ECO:0000313" key="11">
    <source>
        <dbReference type="Proteomes" id="UP000199107"/>
    </source>
</evidence>
<comment type="subcellular location">
    <subcellularLocation>
        <location evidence="1">Membrane</location>
        <topology evidence="1">Multi-pass membrane protein</topology>
    </subcellularLocation>
</comment>
<dbReference type="RefSeq" id="WP_089657654.1">
    <property type="nucleotide sequence ID" value="NZ_FNGH01000004.1"/>
</dbReference>
<feature type="domain" description="NfeD1b N-terminal" evidence="9">
    <location>
        <begin position="42"/>
        <end position="143"/>
    </location>
</feature>
<dbReference type="InterPro" id="IPR052165">
    <property type="entry name" value="Membrane_assoc_protease"/>
</dbReference>
<keyword evidence="2 6" id="KW-0812">Transmembrane</keyword>
<evidence type="ECO:0000313" key="10">
    <source>
        <dbReference type="EMBL" id="SDL37812.1"/>
    </source>
</evidence>
<protein>
    <submittedName>
        <fullName evidence="10">Membrane-bound serine protease (ClpP class)</fullName>
    </submittedName>
</protein>
<feature type="transmembrane region" description="Helical" evidence="6">
    <location>
        <begin position="363"/>
        <end position="381"/>
    </location>
</feature>
<dbReference type="Gene3D" id="2.40.50.140">
    <property type="entry name" value="Nucleic acid-binding proteins"/>
    <property type="match status" value="1"/>
</dbReference>
<keyword evidence="11" id="KW-1185">Reference proteome</keyword>
<feature type="transmembrane region" description="Helical" evidence="6">
    <location>
        <begin position="286"/>
        <end position="308"/>
    </location>
</feature>
<keyword evidence="4 6" id="KW-0472">Membrane</keyword>
<feature type="transmembrane region" description="Helical" evidence="6">
    <location>
        <begin position="387"/>
        <end position="409"/>
    </location>
</feature>
<dbReference type="Pfam" id="PF01957">
    <property type="entry name" value="NfeD"/>
    <property type="match status" value="1"/>
</dbReference>
<organism evidence="10 11">
    <name type="scientific">Franzmannia pantelleriensis</name>
    <dbReference type="NCBI Taxonomy" id="48727"/>
    <lineage>
        <taxon>Bacteria</taxon>
        <taxon>Pseudomonadati</taxon>
        <taxon>Pseudomonadota</taxon>
        <taxon>Gammaproteobacteria</taxon>
        <taxon>Oceanospirillales</taxon>
        <taxon>Halomonadaceae</taxon>
        <taxon>Franzmannia</taxon>
    </lineage>
</organism>
<evidence type="ECO:0000259" key="9">
    <source>
        <dbReference type="Pfam" id="PF25145"/>
    </source>
</evidence>
<name>A0A1G9JKL7_9GAMM</name>
<evidence type="ECO:0000256" key="3">
    <source>
        <dbReference type="ARBA" id="ARBA00022989"/>
    </source>
</evidence>
<reference evidence="11" key="1">
    <citation type="submission" date="2016-10" db="EMBL/GenBank/DDBJ databases">
        <authorList>
            <person name="Varghese N."/>
            <person name="Submissions S."/>
        </authorList>
    </citation>
    <scope>NUCLEOTIDE SEQUENCE [LARGE SCALE GENOMIC DNA]</scope>
    <source>
        <strain evidence="11">AAP</strain>
    </source>
</reference>
<dbReference type="AlphaFoldDB" id="A0A1G9JKL7"/>
<dbReference type="GO" id="GO:0016020">
    <property type="term" value="C:membrane"/>
    <property type="evidence" value="ECO:0007669"/>
    <property type="project" value="UniProtKB-SubCell"/>
</dbReference>
<dbReference type="PANTHER" id="PTHR33507">
    <property type="entry name" value="INNER MEMBRANE PROTEIN YBBJ"/>
    <property type="match status" value="1"/>
</dbReference>
<dbReference type="InterPro" id="IPR056739">
    <property type="entry name" value="NfeD_membrane"/>
</dbReference>
<gene>
    <name evidence="10" type="ORF">SAMN05192555_10466</name>
</gene>
<dbReference type="Pfam" id="PF25145">
    <property type="entry name" value="NfeD1b_N"/>
    <property type="match status" value="1"/>
</dbReference>
<keyword evidence="10" id="KW-0645">Protease</keyword>
<dbReference type="OrthoDB" id="5289056at2"/>
<feature type="transmembrane region" description="Helical" evidence="6">
    <location>
        <begin position="315"/>
        <end position="333"/>
    </location>
</feature>
<dbReference type="PANTHER" id="PTHR33507:SF4">
    <property type="entry name" value="NODULATION COMPETITIVENESS PROTEIN NFED"/>
    <property type="match status" value="1"/>
</dbReference>
<evidence type="ECO:0000259" key="8">
    <source>
        <dbReference type="Pfam" id="PF24961"/>
    </source>
</evidence>
<dbReference type="Proteomes" id="UP000199107">
    <property type="component" value="Unassembled WGS sequence"/>
</dbReference>
<dbReference type="GO" id="GO:0006508">
    <property type="term" value="P:proteolysis"/>
    <property type="evidence" value="ECO:0007669"/>
    <property type="project" value="UniProtKB-KW"/>
</dbReference>